<sequence length="309" mass="34467">MLFRFDQLLFVSVEEEKLMQDLDVITAKQNSQQLKIQEEESDVNLPLSDVGMLSNPFMRQRKKRKSKREKLDDVDSPPGGEDVYIFADYSDDMITPLRAVAACNLAEVNSDFLLDGEGTSNGNLGTRKSAIAVAASDDADALIAMGSETADNPIHAIWGRFLVDGNKKQIPEDPISFDDVSLVEDWITQNELCLEDAGSSDWMSLVPRSVNTMPLAPSTDESEDVASGNCLAMLKNVSSQLLFLIKLNALVCMQGLMILRSLMDRRMFKMRNGDDEVNHGEFILMAGYVFHHMLTLEKGIVMFEAMNRN</sequence>
<organism evidence="1 2">
    <name type="scientific">Populus alba</name>
    <name type="common">White poplar</name>
    <dbReference type="NCBI Taxonomy" id="43335"/>
    <lineage>
        <taxon>Eukaryota</taxon>
        <taxon>Viridiplantae</taxon>
        <taxon>Streptophyta</taxon>
        <taxon>Embryophyta</taxon>
        <taxon>Tracheophyta</taxon>
        <taxon>Spermatophyta</taxon>
        <taxon>Magnoliopsida</taxon>
        <taxon>eudicotyledons</taxon>
        <taxon>Gunneridae</taxon>
        <taxon>Pentapetalae</taxon>
        <taxon>rosids</taxon>
        <taxon>fabids</taxon>
        <taxon>Malpighiales</taxon>
        <taxon>Salicaceae</taxon>
        <taxon>Saliceae</taxon>
        <taxon>Populus</taxon>
    </lineage>
</organism>
<gene>
    <name evidence="1" type="ORF">D5086_011982</name>
</gene>
<protein>
    <submittedName>
        <fullName evidence="1">Uncharacterized protein</fullName>
    </submittedName>
</protein>
<proteinExistence type="predicted"/>
<reference evidence="1 2" key="1">
    <citation type="journal article" date="2024" name="Plant Biotechnol. J.">
        <title>Genome and CRISPR/Cas9 system of a widespread forest tree (Populus alba) in the world.</title>
        <authorList>
            <person name="Liu Y.J."/>
            <person name="Jiang P.F."/>
            <person name="Han X.M."/>
            <person name="Li X.Y."/>
            <person name="Wang H.M."/>
            <person name="Wang Y.J."/>
            <person name="Wang X.X."/>
            <person name="Zeng Q.Y."/>
        </authorList>
    </citation>
    <scope>NUCLEOTIDE SEQUENCE [LARGE SCALE GENOMIC DNA]</scope>
    <source>
        <strain evidence="2">cv. PAL-ZL1</strain>
    </source>
</reference>
<comment type="caution">
    <text evidence="1">The sequence shown here is derived from an EMBL/GenBank/DDBJ whole genome shotgun (WGS) entry which is preliminary data.</text>
</comment>
<dbReference type="EMBL" id="RCHU02000006">
    <property type="protein sequence ID" value="KAL3585115.1"/>
    <property type="molecule type" value="Genomic_DNA"/>
</dbReference>
<evidence type="ECO:0000313" key="1">
    <source>
        <dbReference type="EMBL" id="KAL3585115.1"/>
    </source>
</evidence>
<accession>A0ACC4C0U9</accession>
<name>A0ACC4C0U9_POPAL</name>
<evidence type="ECO:0000313" key="2">
    <source>
        <dbReference type="Proteomes" id="UP000309997"/>
    </source>
</evidence>
<keyword evidence="2" id="KW-1185">Reference proteome</keyword>
<dbReference type="Proteomes" id="UP000309997">
    <property type="component" value="Unassembled WGS sequence"/>
</dbReference>